<dbReference type="AlphaFoldDB" id="A0A9P5PGM4"/>
<name>A0A9P5PGM4_9AGAR</name>
<comment type="caution">
    <text evidence="1">The sequence shown here is derived from an EMBL/GenBank/DDBJ whole genome shotgun (WGS) entry which is preliminary data.</text>
</comment>
<sequence>MAGLLMKVAEVNNGDVCYANDVVVAVTSGNPYIDVEDVTTAGWIRIPLGAGALYSVPIGAKFRLPINEQTKGTMGSGFFKETVSNHGLLVKEEIDNHPARQAYLKRVLGQT</sequence>
<keyword evidence="2" id="KW-1185">Reference proteome</keyword>
<dbReference type="InterPro" id="IPR014710">
    <property type="entry name" value="RmlC-like_jellyroll"/>
</dbReference>
<dbReference type="EMBL" id="JADNRY010000175">
    <property type="protein sequence ID" value="KAF9062322.1"/>
    <property type="molecule type" value="Genomic_DNA"/>
</dbReference>
<evidence type="ECO:0000313" key="2">
    <source>
        <dbReference type="Proteomes" id="UP000772434"/>
    </source>
</evidence>
<accession>A0A9P5PGM4</accession>
<reference evidence="1" key="1">
    <citation type="submission" date="2020-11" db="EMBL/GenBank/DDBJ databases">
        <authorList>
            <consortium name="DOE Joint Genome Institute"/>
            <person name="Ahrendt S."/>
            <person name="Riley R."/>
            <person name="Andreopoulos W."/>
            <person name="Labutti K."/>
            <person name="Pangilinan J."/>
            <person name="Ruiz-Duenas F.J."/>
            <person name="Barrasa J.M."/>
            <person name="Sanchez-Garcia M."/>
            <person name="Camarero S."/>
            <person name="Miyauchi S."/>
            <person name="Serrano A."/>
            <person name="Linde D."/>
            <person name="Babiker R."/>
            <person name="Drula E."/>
            <person name="Ayuso-Fernandez I."/>
            <person name="Pacheco R."/>
            <person name="Padilla G."/>
            <person name="Ferreira P."/>
            <person name="Barriuso J."/>
            <person name="Kellner H."/>
            <person name="Castanera R."/>
            <person name="Alfaro M."/>
            <person name="Ramirez L."/>
            <person name="Pisabarro A.G."/>
            <person name="Kuo A."/>
            <person name="Tritt A."/>
            <person name="Lipzen A."/>
            <person name="He G."/>
            <person name="Yan M."/>
            <person name="Ng V."/>
            <person name="Cullen D."/>
            <person name="Martin F."/>
            <person name="Rosso M.-N."/>
            <person name="Henrissat B."/>
            <person name="Hibbett D."/>
            <person name="Martinez A.T."/>
            <person name="Grigoriev I.V."/>
        </authorList>
    </citation>
    <scope>NUCLEOTIDE SEQUENCE</scope>
    <source>
        <strain evidence="1">AH 40177</strain>
    </source>
</reference>
<gene>
    <name evidence="1" type="ORF">BDP27DRAFT_1336779</name>
</gene>
<evidence type="ECO:0000313" key="1">
    <source>
        <dbReference type="EMBL" id="KAF9062322.1"/>
    </source>
</evidence>
<organism evidence="1 2">
    <name type="scientific">Rhodocollybia butyracea</name>
    <dbReference type="NCBI Taxonomy" id="206335"/>
    <lineage>
        <taxon>Eukaryota</taxon>
        <taxon>Fungi</taxon>
        <taxon>Dikarya</taxon>
        <taxon>Basidiomycota</taxon>
        <taxon>Agaricomycotina</taxon>
        <taxon>Agaricomycetes</taxon>
        <taxon>Agaricomycetidae</taxon>
        <taxon>Agaricales</taxon>
        <taxon>Marasmiineae</taxon>
        <taxon>Omphalotaceae</taxon>
        <taxon>Rhodocollybia</taxon>
    </lineage>
</organism>
<proteinExistence type="predicted"/>
<protein>
    <submittedName>
        <fullName evidence="1">Uncharacterized protein</fullName>
    </submittedName>
</protein>
<dbReference type="Proteomes" id="UP000772434">
    <property type="component" value="Unassembled WGS sequence"/>
</dbReference>
<dbReference type="Gene3D" id="2.60.120.10">
    <property type="entry name" value="Jelly Rolls"/>
    <property type="match status" value="1"/>
</dbReference>